<name>A0A251XD62_CLAMM</name>
<evidence type="ECO:0000313" key="1">
    <source>
        <dbReference type="EMBL" id="OUE00047.1"/>
    </source>
</evidence>
<reference evidence="1 2" key="1">
    <citation type="submission" date="2016-08" db="EMBL/GenBank/DDBJ databases">
        <title>Genome sequence of Clavibacter michiganensis subsp. michiganensis strain CASJ007.</title>
        <authorList>
            <person name="Thapa S.P."/>
            <person name="Coaker G."/>
        </authorList>
    </citation>
    <scope>NUCLEOTIDE SEQUENCE [LARGE SCALE GENOMIC DNA]</scope>
    <source>
        <strain evidence="1">CASJ007</strain>
    </source>
</reference>
<dbReference type="AlphaFoldDB" id="A0A251XD62"/>
<sequence length="74" mass="7587">MAGTPWTGKLANSDGAPASGAITMAWCPRSLRCSSTRQTLVVTPLTVGRKLSLTTATRMPPTLGTGADRAAVLS</sequence>
<comment type="caution">
    <text evidence="1">The sequence shown here is derived from an EMBL/GenBank/DDBJ whole genome shotgun (WGS) entry which is preliminary data.</text>
</comment>
<proteinExistence type="predicted"/>
<gene>
    <name evidence="1" type="ORF">CMMCAS07_19850</name>
</gene>
<dbReference type="EMBL" id="MDHH01000009">
    <property type="protein sequence ID" value="OUE00047.1"/>
    <property type="molecule type" value="Genomic_DNA"/>
</dbReference>
<organism evidence="1 2">
    <name type="scientific">Clavibacter michiganensis subsp. michiganensis</name>
    <dbReference type="NCBI Taxonomy" id="33013"/>
    <lineage>
        <taxon>Bacteria</taxon>
        <taxon>Bacillati</taxon>
        <taxon>Actinomycetota</taxon>
        <taxon>Actinomycetes</taxon>
        <taxon>Micrococcales</taxon>
        <taxon>Microbacteriaceae</taxon>
        <taxon>Clavibacter</taxon>
    </lineage>
</organism>
<accession>A0A251XD62</accession>
<keyword evidence="2" id="KW-1185">Reference proteome</keyword>
<protein>
    <submittedName>
        <fullName evidence="1">Uncharacterized protein</fullName>
    </submittedName>
</protein>
<dbReference type="Proteomes" id="UP000195062">
    <property type="component" value="Unassembled WGS sequence"/>
</dbReference>
<evidence type="ECO:0000313" key="2">
    <source>
        <dbReference type="Proteomes" id="UP000195062"/>
    </source>
</evidence>